<dbReference type="InterPro" id="IPR008271">
    <property type="entry name" value="Ser/Thr_kinase_AS"/>
</dbReference>
<accession>A0A2U1QAA4</accession>
<dbReference type="PROSITE" id="PS00108">
    <property type="entry name" value="PROTEIN_KINASE_ST"/>
    <property type="match status" value="1"/>
</dbReference>
<dbReference type="PROSITE" id="PS50011">
    <property type="entry name" value="PROTEIN_KINASE_DOM"/>
    <property type="match status" value="1"/>
</dbReference>
<dbReference type="InterPro" id="IPR046958">
    <property type="entry name" value="RBK1/2/STUNTED"/>
</dbReference>
<sequence length="147" mass="17319">MRELTLNKLDITYMGRMYKECLDETLCNLMQWMMPSWIVQYITNWCDEPARHTPTSYWYPYMPNGSLASCLKVTTRDPLNWPQRKQIAFGFARRLAHLYNLGPRKIIHTDVKAVNILLTHQFEAVLSDFGCTKDLNFEDSHVTCYNC</sequence>
<proteinExistence type="predicted"/>
<dbReference type="SUPFAM" id="SSF56112">
    <property type="entry name" value="Protein kinase-like (PK-like)"/>
    <property type="match status" value="1"/>
</dbReference>
<reference evidence="2 3" key="1">
    <citation type="journal article" date="2018" name="Mol. Plant">
        <title>The genome of Artemisia annua provides insight into the evolution of Asteraceae family and artemisinin biosynthesis.</title>
        <authorList>
            <person name="Shen Q."/>
            <person name="Zhang L."/>
            <person name="Liao Z."/>
            <person name="Wang S."/>
            <person name="Yan T."/>
            <person name="Shi P."/>
            <person name="Liu M."/>
            <person name="Fu X."/>
            <person name="Pan Q."/>
            <person name="Wang Y."/>
            <person name="Lv Z."/>
            <person name="Lu X."/>
            <person name="Zhang F."/>
            <person name="Jiang W."/>
            <person name="Ma Y."/>
            <person name="Chen M."/>
            <person name="Hao X."/>
            <person name="Li L."/>
            <person name="Tang Y."/>
            <person name="Lv G."/>
            <person name="Zhou Y."/>
            <person name="Sun X."/>
            <person name="Brodelius P.E."/>
            <person name="Rose J.K.C."/>
            <person name="Tang K."/>
        </authorList>
    </citation>
    <scope>NUCLEOTIDE SEQUENCE [LARGE SCALE GENOMIC DNA]</scope>
    <source>
        <strain evidence="3">cv. Huhao1</strain>
        <tissue evidence="2">Leaf</tissue>
    </source>
</reference>
<dbReference type="STRING" id="35608.A0A2U1QAA4"/>
<dbReference type="InterPro" id="IPR001245">
    <property type="entry name" value="Ser-Thr/Tyr_kinase_cat_dom"/>
</dbReference>
<dbReference type="Pfam" id="PF07714">
    <property type="entry name" value="PK_Tyr_Ser-Thr"/>
    <property type="match status" value="1"/>
</dbReference>
<dbReference type="EMBL" id="PKPP01000276">
    <property type="protein sequence ID" value="PWA94945.1"/>
    <property type="molecule type" value="Genomic_DNA"/>
</dbReference>
<protein>
    <submittedName>
        <fullName evidence="2">SERK1</fullName>
    </submittedName>
</protein>
<dbReference type="Proteomes" id="UP000245207">
    <property type="component" value="Unassembled WGS sequence"/>
</dbReference>
<comment type="caution">
    <text evidence="2">The sequence shown here is derived from an EMBL/GenBank/DDBJ whole genome shotgun (WGS) entry which is preliminary data.</text>
</comment>
<dbReference type="InterPro" id="IPR000719">
    <property type="entry name" value="Prot_kinase_dom"/>
</dbReference>
<dbReference type="GO" id="GO:0005524">
    <property type="term" value="F:ATP binding"/>
    <property type="evidence" value="ECO:0007669"/>
    <property type="project" value="InterPro"/>
</dbReference>
<dbReference type="OrthoDB" id="2015071at2759"/>
<name>A0A2U1QAA4_ARTAN</name>
<dbReference type="GO" id="GO:0004672">
    <property type="term" value="F:protein kinase activity"/>
    <property type="evidence" value="ECO:0007669"/>
    <property type="project" value="InterPro"/>
</dbReference>
<organism evidence="2 3">
    <name type="scientific">Artemisia annua</name>
    <name type="common">Sweet wormwood</name>
    <dbReference type="NCBI Taxonomy" id="35608"/>
    <lineage>
        <taxon>Eukaryota</taxon>
        <taxon>Viridiplantae</taxon>
        <taxon>Streptophyta</taxon>
        <taxon>Embryophyta</taxon>
        <taxon>Tracheophyta</taxon>
        <taxon>Spermatophyta</taxon>
        <taxon>Magnoliopsida</taxon>
        <taxon>eudicotyledons</taxon>
        <taxon>Gunneridae</taxon>
        <taxon>Pentapetalae</taxon>
        <taxon>asterids</taxon>
        <taxon>campanulids</taxon>
        <taxon>Asterales</taxon>
        <taxon>Asteraceae</taxon>
        <taxon>Asteroideae</taxon>
        <taxon>Anthemideae</taxon>
        <taxon>Artemisiinae</taxon>
        <taxon>Artemisia</taxon>
    </lineage>
</organism>
<evidence type="ECO:0000313" key="2">
    <source>
        <dbReference type="EMBL" id="PWA94945.1"/>
    </source>
</evidence>
<feature type="domain" description="Protein kinase" evidence="1">
    <location>
        <begin position="1"/>
        <end position="147"/>
    </location>
</feature>
<evidence type="ECO:0000313" key="3">
    <source>
        <dbReference type="Proteomes" id="UP000245207"/>
    </source>
</evidence>
<dbReference type="Gene3D" id="1.10.510.10">
    <property type="entry name" value="Transferase(Phosphotransferase) domain 1"/>
    <property type="match status" value="1"/>
</dbReference>
<keyword evidence="3" id="KW-1185">Reference proteome</keyword>
<dbReference type="PANTHER" id="PTHR47987">
    <property type="entry name" value="OS08G0249100 PROTEIN"/>
    <property type="match status" value="1"/>
</dbReference>
<evidence type="ECO:0000259" key="1">
    <source>
        <dbReference type="PROSITE" id="PS50011"/>
    </source>
</evidence>
<dbReference type="InterPro" id="IPR011009">
    <property type="entry name" value="Kinase-like_dom_sf"/>
</dbReference>
<dbReference type="AlphaFoldDB" id="A0A2U1QAA4"/>
<gene>
    <name evidence="2" type="ORF">CTI12_AA051920</name>
</gene>